<keyword evidence="3 5" id="KW-1133">Transmembrane helix</keyword>
<sequence length="249" mass="26905">MVSIEGSVEGWIMVSISSLSCVLGASIVVILGGKKITSSKKFLSASMALGGGVLIFNSFGVLFTMSLTLLIQWCTPHAIHTCDPIAAVQKNSTEREPILQRHDHHHFHNHQQPSLMEYGPIIEEEEDDKNDYFLIGMQTAIAICIHKFPEGLIMFVSNESSSQLGISVAAAMTIHNFIEGFLIALPLYYATGSRLAAFGYASILGGMSQPLGAVLGLLAIRNVEASQEQMLFGIIFGVVSGMMCLISIQ</sequence>
<accession>A0ABP9XRK4</accession>
<evidence type="ECO:0000256" key="4">
    <source>
        <dbReference type="ARBA" id="ARBA00023136"/>
    </source>
</evidence>
<keyword evidence="4 5" id="KW-0472">Membrane</keyword>
<feature type="transmembrane region" description="Helical" evidence="5">
    <location>
        <begin position="12"/>
        <end position="31"/>
    </location>
</feature>
<name>A0ABP9XRK4_9FUNG</name>
<dbReference type="PANTHER" id="PTHR11040:SF210">
    <property type="entry name" value="ZINC-REGULATED TRANSPORTER 3"/>
    <property type="match status" value="1"/>
</dbReference>
<evidence type="ECO:0000256" key="1">
    <source>
        <dbReference type="ARBA" id="ARBA00004141"/>
    </source>
</evidence>
<evidence type="ECO:0000256" key="2">
    <source>
        <dbReference type="ARBA" id="ARBA00022692"/>
    </source>
</evidence>
<evidence type="ECO:0000256" key="5">
    <source>
        <dbReference type="SAM" id="Phobius"/>
    </source>
</evidence>
<dbReference type="Proteomes" id="UP001476247">
    <property type="component" value="Unassembled WGS sequence"/>
</dbReference>
<dbReference type="EMBL" id="BAABUJ010000008">
    <property type="protein sequence ID" value="GAA5797398.1"/>
    <property type="molecule type" value="Genomic_DNA"/>
</dbReference>
<evidence type="ECO:0000313" key="6">
    <source>
        <dbReference type="EMBL" id="GAA5797398.1"/>
    </source>
</evidence>
<keyword evidence="2 5" id="KW-0812">Transmembrane</keyword>
<dbReference type="InterPro" id="IPR003689">
    <property type="entry name" value="ZIP"/>
</dbReference>
<feature type="transmembrane region" description="Helical" evidence="5">
    <location>
        <begin position="43"/>
        <end position="63"/>
    </location>
</feature>
<comment type="caution">
    <text evidence="6">The sequence shown here is derived from an EMBL/GenBank/DDBJ whole genome shotgun (WGS) entry which is preliminary data.</text>
</comment>
<organism evidence="6 7">
    <name type="scientific">Helicostylum pulchrum</name>
    <dbReference type="NCBI Taxonomy" id="562976"/>
    <lineage>
        <taxon>Eukaryota</taxon>
        <taxon>Fungi</taxon>
        <taxon>Fungi incertae sedis</taxon>
        <taxon>Mucoromycota</taxon>
        <taxon>Mucoromycotina</taxon>
        <taxon>Mucoromycetes</taxon>
        <taxon>Mucorales</taxon>
        <taxon>Mucorineae</taxon>
        <taxon>Mucoraceae</taxon>
        <taxon>Helicostylum</taxon>
    </lineage>
</organism>
<proteinExistence type="predicted"/>
<comment type="subcellular location">
    <subcellularLocation>
        <location evidence="1">Membrane</location>
        <topology evidence="1">Multi-pass membrane protein</topology>
    </subcellularLocation>
</comment>
<evidence type="ECO:0000256" key="3">
    <source>
        <dbReference type="ARBA" id="ARBA00022989"/>
    </source>
</evidence>
<reference evidence="6 7" key="1">
    <citation type="submission" date="2024-04" db="EMBL/GenBank/DDBJ databases">
        <title>genome sequences of Mucor flavus KT1a and Helicostylum pulchrum KT1b strains isolation_sourced from the surface of a dry-aged beef.</title>
        <authorList>
            <person name="Toyotome T."/>
            <person name="Hosono M."/>
            <person name="Torimaru M."/>
            <person name="Fukuda K."/>
            <person name="Mikami N."/>
        </authorList>
    </citation>
    <scope>NUCLEOTIDE SEQUENCE [LARGE SCALE GENOMIC DNA]</scope>
    <source>
        <strain evidence="6 7">KT1b</strain>
    </source>
</reference>
<gene>
    <name evidence="6" type="ORF">HPULCUR_002782</name>
</gene>
<feature type="transmembrane region" description="Helical" evidence="5">
    <location>
        <begin position="168"/>
        <end position="189"/>
    </location>
</feature>
<dbReference type="PANTHER" id="PTHR11040">
    <property type="entry name" value="ZINC/IRON TRANSPORTER"/>
    <property type="match status" value="1"/>
</dbReference>
<feature type="transmembrane region" description="Helical" evidence="5">
    <location>
        <begin position="230"/>
        <end position="248"/>
    </location>
</feature>
<feature type="transmembrane region" description="Helical" evidence="5">
    <location>
        <begin position="195"/>
        <end position="218"/>
    </location>
</feature>
<keyword evidence="7" id="KW-1185">Reference proteome</keyword>
<dbReference type="Pfam" id="PF02535">
    <property type="entry name" value="Zip"/>
    <property type="match status" value="1"/>
</dbReference>
<evidence type="ECO:0000313" key="7">
    <source>
        <dbReference type="Proteomes" id="UP001476247"/>
    </source>
</evidence>
<protein>
    <submittedName>
        <fullName evidence="6">Uncharacterized protein</fullName>
    </submittedName>
</protein>